<dbReference type="InterPro" id="IPR019791">
    <property type="entry name" value="Haem_peroxidase_animal"/>
</dbReference>
<evidence type="ECO:0000313" key="1">
    <source>
        <dbReference type="EMBL" id="KAK3096155.1"/>
    </source>
</evidence>
<name>A0AA88YAM0_PINIB</name>
<protein>
    <recommendedName>
        <fullName evidence="3">Peroxidasin</fullName>
    </recommendedName>
</protein>
<dbReference type="GO" id="GO:0004601">
    <property type="term" value="F:peroxidase activity"/>
    <property type="evidence" value="ECO:0007669"/>
    <property type="project" value="InterPro"/>
</dbReference>
<gene>
    <name evidence="1" type="ORF">FSP39_023817</name>
</gene>
<dbReference type="InterPro" id="IPR037120">
    <property type="entry name" value="Haem_peroxidase_sf_animal"/>
</dbReference>
<organism evidence="1 2">
    <name type="scientific">Pinctada imbricata</name>
    <name type="common">Atlantic pearl-oyster</name>
    <name type="synonym">Pinctada martensii</name>
    <dbReference type="NCBI Taxonomy" id="66713"/>
    <lineage>
        <taxon>Eukaryota</taxon>
        <taxon>Metazoa</taxon>
        <taxon>Spiralia</taxon>
        <taxon>Lophotrochozoa</taxon>
        <taxon>Mollusca</taxon>
        <taxon>Bivalvia</taxon>
        <taxon>Autobranchia</taxon>
        <taxon>Pteriomorphia</taxon>
        <taxon>Pterioida</taxon>
        <taxon>Pterioidea</taxon>
        <taxon>Pteriidae</taxon>
        <taxon>Pinctada</taxon>
    </lineage>
</organism>
<evidence type="ECO:0008006" key="3">
    <source>
        <dbReference type="Google" id="ProtNLM"/>
    </source>
</evidence>
<evidence type="ECO:0000313" key="2">
    <source>
        <dbReference type="Proteomes" id="UP001186944"/>
    </source>
</evidence>
<dbReference type="PANTHER" id="PTHR11475">
    <property type="entry name" value="OXIDASE/PEROXIDASE"/>
    <property type="match status" value="1"/>
</dbReference>
<comment type="caution">
    <text evidence="1">The sequence shown here is derived from an EMBL/GenBank/DDBJ whole genome shotgun (WGS) entry which is preliminary data.</text>
</comment>
<dbReference type="Pfam" id="PF03098">
    <property type="entry name" value="An_peroxidase"/>
    <property type="match status" value="1"/>
</dbReference>
<keyword evidence="2" id="KW-1185">Reference proteome</keyword>
<accession>A0AA88YAM0</accession>
<dbReference type="SUPFAM" id="SSF48113">
    <property type="entry name" value="Heme-dependent peroxidases"/>
    <property type="match status" value="1"/>
</dbReference>
<dbReference type="GO" id="GO:0006979">
    <property type="term" value="P:response to oxidative stress"/>
    <property type="evidence" value="ECO:0007669"/>
    <property type="project" value="InterPro"/>
</dbReference>
<dbReference type="PROSITE" id="PS50292">
    <property type="entry name" value="PEROXIDASE_3"/>
    <property type="match status" value="1"/>
</dbReference>
<dbReference type="PANTHER" id="PTHR11475:SF134">
    <property type="entry name" value="LD42267P"/>
    <property type="match status" value="1"/>
</dbReference>
<reference evidence="1" key="1">
    <citation type="submission" date="2019-08" db="EMBL/GenBank/DDBJ databases">
        <title>The improved chromosome-level genome for the pearl oyster Pinctada fucata martensii using PacBio sequencing and Hi-C.</title>
        <authorList>
            <person name="Zheng Z."/>
        </authorList>
    </citation>
    <scope>NUCLEOTIDE SEQUENCE</scope>
    <source>
        <strain evidence="1">ZZ-2019</strain>
        <tissue evidence="1">Adductor muscle</tissue>
    </source>
</reference>
<proteinExistence type="predicted"/>
<dbReference type="Gene3D" id="1.10.640.10">
    <property type="entry name" value="Haem peroxidase domain superfamily, animal type"/>
    <property type="match status" value="1"/>
</dbReference>
<dbReference type="EMBL" id="VSWD01000008">
    <property type="protein sequence ID" value="KAK3096155.1"/>
    <property type="molecule type" value="Genomic_DNA"/>
</dbReference>
<dbReference type="InterPro" id="IPR010255">
    <property type="entry name" value="Haem_peroxidase_sf"/>
</dbReference>
<dbReference type="Proteomes" id="UP001186944">
    <property type="component" value="Unassembled WGS sequence"/>
</dbReference>
<dbReference type="GO" id="GO:0020037">
    <property type="term" value="F:heme binding"/>
    <property type="evidence" value="ECO:0007669"/>
    <property type="project" value="InterPro"/>
</dbReference>
<sequence length="176" mass="20369">MYTYIYPSYPGYSPSFSRHPEDVDLFTGGLSERTLPGSAIGPTFSCIIARQFHNLKVGDRFWYENPLLMTGFTEGQLAQIKRVTLAKLLCDNYNLQFMQRDVFRFVSPRDPSNGHINIPRSPTTLEKYTREEVQIVAQESKIQRNVSHNRVRLHYLGNYEPPNRRRTRWPGGASVL</sequence>
<dbReference type="AlphaFoldDB" id="A0AA88YAM0"/>